<dbReference type="STRING" id="425514.SAMN05443550_103235"/>
<dbReference type="GO" id="GO:0003824">
    <property type="term" value="F:catalytic activity"/>
    <property type="evidence" value="ECO:0007669"/>
    <property type="project" value="InterPro"/>
</dbReference>
<dbReference type="SUPFAM" id="SSF56219">
    <property type="entry name" value="DNase I-like"/>
    <property type="match status" value="1"/>
</dbReference>
<dbReference type="Gene3D" id="3.60.10.10">
    <property type="entry name" value="Endonuclease/exonuclease/phosphatase"/>
    <property type="match status" value="1"/>
</dbReference>
<evidence type="ECO:0000313" key="3">
    <source>
        <dbReference type="Proteomes" id="UP000198850"/>
    </source>
</evidence>
<proteinExistence type="predicted"/>
<gene>
    <name evidence="2" type="ORF">SAMN05443550_103235</name>
</gene>
<feature type="domain" description="Endonuclease/exonuclease/phosphatase" evidence="1">
    <location>
        <begin position="9"/>
        <end position="204"/>
    </location>
</feature>
<name>A0A1H4B7A8_9SPHI</name>
<reference evidence="2 3" key="1">
    <citation type="submission" date="2016-10" db="EMBL/GenBank/DDBJ databases">
        <authorList>
            <person name="de Groot N.N."/>
        </authorList>
    </citation>
    <scope>NUCLEOTIDE SEQUENCE [LARGE SCALE GENOMIC DNA]</scope>
    <source>
        <strain evidence="2 3">DSM 19033</strain>
    </source>
</reference>
<organism evidence="2 3">
    <name type="scientific">Pedobacter hartonius</name>
    <dbReference type="NCBI Taxonomy" id="425514"/>
    <lineage>
        <taxon>Bacteria</taxon>
        <taxon>Pseudomonadati</taxon>
        <taxon>Bacteroidota</taxon>
        <taxon>Sphingobacteriia</taxon>
        <taxon>Sphingobacteriales</taxon>
        <taxon>Sphingobacteriaceae</taxon>
        <taxon>Pedobacter</taxon>
    </lineage>
</organism>
<dbReference type="Proteomes" id="UP000198850">
    <property type="component" value="Unassembled WGS sequence"/>
</dbReference>
<dbReference type="InterPro" id="IPR036691">
    <property type="entry name" value="Endo/exonu/phosph_ase_sf"/>
</dbReference>
<evidence type="ECO:0000313" key="2">
    <source>
        <dbReference type="EMBL" id="SEA44073.1"/>
    </source>
</evidence>
<dbReference type="AlphaFoldDB" id="A0A1H4B7A8"/>
<keyword evidence="3" id="KW-1185">Reference proteome</keyword>
<accession>A0A1H4B7A8</accession>
<evidence type="ECO:0000259" key="1">
    <source>
        <dbReference type="Pfam" id="PF03372"/>
    </source>
</evidence>
<dbReference type="InterPro" id="IPR005135">
    <property type="entry name" value="Endo/exonuclease/phosphatase"/>
</dbReference>
<dbReference type="EMBL" id="FNRA01000003">
    <property type="protein sequence ID" value="SEA44073.1"/>
    <property type="molecule type" value="Genomic_DNA"/>
</dbReference>
<sequence>MQGASHSTENKWNEGVMNFFGSRSADICCLQECGGVPASAQLVNANYGGIVNLQYYTWGTLRSQKHILFYPADPNGNRCNIAIVAKFAPIGSGLVFPAVAPVWRPALGFQIDATNFVFSFHAISPGGPDAANMLTAINNTVGNNWITAGDYNREPPTLLTPYTICPPNNNTYSSTNPTRAIDYCVNNVNSAITGTVLGLYLSDHFSVEYTF</sequence>
<protein>
    <submittedName>
        <fullName evidence="2">Cytolethal distending toxin subunit B</fullName>
    </submittedName>
</protein>
<dbReference type="Pfam" id="PF03372">
    <property type="entry name" value="Exo_endo_phos"/>
    <property type="match status" value="1"/>
</dbReference>